<evidence type="ECO:0000256" key="10">
    <source>
        <dbReference type="SAM" id="MobiDB-lite"/>
    </source>
</evidence>
<dbReference type="PANTHER" id="PTHR12801">
    <property type="entry name" value="RNA EXONUCLEASE REXO1 / RECO3 FAMILY MEMBER-RELATED"/>
    <property type="match status" value="1"/>
</dbReference>
<keyword evidence="6" id="KW-0378">Hydrolase</keyword>
<keyword evidence="8" id="KW-0539">Nucleus</keyword>
<dbReference type="GO" id="GO:0005634">
    <property type="term" value="C:nucleus"/>
    <property type="evidence" value="ECO:0007669"/>
    <property type="project" value="UniProtKB-SubCell"/>
</dbReference>
<evidence type="ECO:0000256" key="8">
    <source>
        <dbReference type="ARBA" id="ARBA00023242"/>
    </source>
</evidence>
<proteinExistence type="inferred from homology"/>
<keyword evidence="4" id="KW-0698">rRNA processing</keyword>
<evidence type="ECO:0000313" key="13">
    <source>
        <dbReference type="Proteomes" id="UP000026960"/>
    </source>
</evidence>
<dbReference type="PANTHER" id="PTHR12801:SF45">
    <property type="entry name" value="RNA EXONUCLEASE 4"/>
    <property type="match status" value="1"/>
</dbReference>
<dbReference type="Pfam" id="PF00929">
    <property type="entry name" value="RNase_T"/>
    <property type="match status" value="1"/>
</dbReference>
<comment type="function">
    <text evidence="9">Exoribonuclease involved in ribosome biosynthesis. Involved in the processing of ITS1, the internal transcribed spacer localized between the 18S and 5.8S rRNAs.</text>
</comment>
<reference evidence="12" key="1">
    <citation type="journal article" date="2009" name="Rice">
        <title>De Novo Next Generation Sequencing of Plant Genomes.</title>
        <authorList>
            <person name="Rounsley S."/>
            <person name="Marri P.R."/>
            <person name="Yu Y."/>
            <person name="He R."/>
            <person name="Sisneros N."/>
            <person name="Goicoechea J.L."/>
            <person name="Lee S.J."/>
            <person name="Angelova A."/>
            <person name="Kudrna D."/>
            <person name="Luo M."/>
            <person name="Affourtit J."/>
            <person name="Desany B."/>
            <person name="Knight J."/>
            <person name="Niazi F."/>
            <person name="Egholm M."/>
            <person name="Wing R.A."/>
        </authorList>
    </citation>
    <scope>NUCLEOTIDE SEQUENCE [LARGE SCALE GENOMIC DNA]</scope>
    <source>
        <strain evidence="12">cv. IRGC 105608</strain>
    </source>
</reference>
<comment type="similarity">
    <text evidence="2">Belongs to the REXO4 family.</text>
</comment>
<comment type="subcellular location">
    <subcellularLocation>
        <location evidence="1">Nucleus</location>
    </subcellularLocation>
</comment>
<dbReference type="STRING" id="65489.A0A0D3GZP7"/>
<dbReference type="PaxDb" id="65489-OBART08G13010.2"/>
<feature type="domain" description="Exonuclease" evidence="11">
    <location>
        <begin position="96"/>
        <end position="255"/>
    </location>
</feature>
<evidence type="ECO:0000256" key="7">
    <source>
        <dbReference type="ARBA" id="ARBA00022839"/>
    </source>
</evidence>
<feature type="region of interest" description="Disordered" evidence="10">
    <location>
        <begin position="1"/>
        <end position="74"/>
    </location>
</feature>
<reference evidence="12" key="2">
    <citation type="submission" date="2015-03" db="UniProtKB">
        <authorList>
            <consortium name="EnsemblPlants"/>
        </authorList>
    </citation>
    <scope>IDENTIFICATION</scope>
</reference>
<dbReference type="GO" id="GO:0008408">
    <property type="term" value="F:3'-5' exonuclease activity"/>
    <property type="evidence" value="ECO:0007669"/>
    <property type="project" value="InterPro"/>
</dbReference>
<dbReference type="FunFam" id="3.30.420.10:FF:000007">
    <property type="entry name" value="Interferon-stimulated exonuclease gene 20"/>
    <property type="match status" value="1"/>
</dbReference>
<dbReference type="EnsemblPlants" id="OBART08G13010.2">
    <property type="protein sequence ID" value="OBART08G13010.2"/>
    <property type="gene ID" value="OBART08G13010"/>
</dbReference>
<dbReference type="GO" id="GO:0006364">
    <property type="term" value="P:rRNA processing"/>
    <property type="evidence" value="ECO:0007669"/>
    <property type="project" value="UniProtKB-KW"/>
</dbReference>
<dbReference type="SMART" id="SM00479">
    <property type="entry name" value="EXOIII"/>
    <property type="match status" value="1"/>
</dbReference>
<sequence>MASPPPPATAAAAAANPKRRPKPKPKAASASTLNPNWAQLQSKLPRPAAATTLGKRKHRPDHPSPVPAPTEPAAEDAAAAAEVKLVPTSNDASLTKAVAVDCEMVGVGAGGSKSALGRVTLVNSWGNVVYDEYTRPVERIVDYRTHISGIRPKHMNKAKDFWVVQKDVAELIKGRILVGHALHHDLKVLLLGHPKKDIRDTSEYEVFRREGKRRSLKDLTAQVLGAKIQQKEHCPIEDARAAMFIYNKHKKVWEKNMKEQFRFRKKLKKRGKKKSAEGSGNDPNVPTLFSCHRKFSCSMSPASRRWVVYLHHAADPCQLVVVLVADDGGGGAAENPVEEDEVVAEHDHQTTWHKHQVQGALLHHHHHHLLLPSSEWWSWVAYGLMDRISTWYQRYILAWLVAWDQRLGRRVRQAKFMELASKKSRQLLLPGLLYLLTFQDPKPNLHKATCQNQ</sequence>
<dbReference type="InterPro" id="IPR036397">
    <property type="entry name" value="RNaseH_sf"/>
</dbReference>
<dbReference type="HOGENOM" id="CLU_022453_7_0_1"/>
<dbReference type="InterPro" id="IPR013520">
    <property type="entry name" value="Ribonucl_H"/>
</dbReference>
<keyword evidence="7" id="KW-0269">Exonuclease</keyword>
<dbReference type="CDD" id="cd06144">
    <property type="entry name" value="REX4_like"/>
    <property type="match status" value="1"/>
</dbReference>
<dbReference type="InterPro" id="IPR037431">
    <property type="entry name" value="REX4_DEDDh_dom"/>
</dbReference>
<dbReference type="InterPro" id="IPR047021">
    <property type="entry name" value="REXO1/3/4-like"/>
</dbReference>
<evidence type="ECO:0000259" key="11">
    <source>
        <dbReference type="SMART" id="SM00479"/>
    </source>
</evidence>
<keyword evidence="13" id="KW-1185">Reference proteome</keyword>
<evidence type="ECO:0000313" key="12">
    <source>
        <dbReference type="EnsemblPlants" id="OBART08G13010.2"/>
    </source>
</evidence>
<keyword evidence="5" id="KW-0540">Nuclease</keyword>
<name>A0A0D3GZP7_9ORYZ</name>
<protein>
    <recommendedName>
        <fullName evidence="3">RNA exonuclease 4</fullName>
    </recommendedName>
</protein>
<evidence type="ECO:0000256" key="4">
    <source>
        <dbReference type="ARBA" id="ARBA00022552"/>
    </source>
</evidence>
<organism evidence="12">
    <name type="scientific">Oryza barthii</name>
    <dbReference type="NCBI Taxonomy" id="65489"/>
    <lineage>
        <taxon>Eukaryota</taxon>
        <taxon>Viridiplantae</taxon>
        <taxon>Streptophyta</taxon>
        <taxon>Embryophyta</taxon>
        <taxon>Tracheophyta</taxon>
        <taxon>Spermatophyta</taxon>
        <taxon>Magnoliopsida</taxon>
        <taxon>Liliopsida</taxon>
        <taxon>Poales</taxon>
        <taxon>Poaceae</taxon>
        <taxon>BOP clade</taxon>
        <taxon>Oryzoideae</taxon>
        <taxon>Oryzeae</taxon>
        <taxon>Oryzinae</taxon>
        <taxon>Oryza</taxon>
    </lineage>
</organism>
<dbReference type="Gramene" id="OBART08G13010.2">
    <property type="protein sequence ID" value="OBART08G13010.2"/>
    <property type="gene ID" value="OBART08G13010"/>
</dbReference>
<dbReference type="Gene3D" id="3.30.420.10">
    <property type="entry name" value="Ribonuclease H-like superfamily/Ribonuclease H"/>
    <property type="match status" value="1"/>
</dbReference>
<dbReference type="AlphaFoldDB" id="A0A0D3GZP7"/>
<evidence type="ECO:0000256" key="6">
    <source>
        <dbReference type="ARBA" id="ARBA00022801"/>
    </source>
</evidence>
<dbReference type="GO" id="GO:0003676">
    <property type="term" value="F:nucleic acid binding"/>
    <property type="evidence" value="ECO:0007669"/>
    <property type="project" value="InterPro"/>
</dbReference>
<evidence type="ECO:0000256" key="2">
    <source>
        <dbReference type="ARBA" id="ARBA00010489"/>
    </source>
</evidence>
<evidence type="ECO:0000256" key="1">
    <source>
        <dbReference type="ARBA" id="ARBA00004123"/>
    </source>
</evidence>
<feature type="compositionally biased region" description="Polar residues" evidence="10">
    <location>
        <begin position="33"/>
        <end position="42"/>
    </location>
</feature>
<evidence type="ECO:0000256" key="9">
    <source>
        <dbReference type="ARBA" id="ARBA00025599"/>
    </source>
</evidence>
<dbReference type="eggNOG" id="KOG2249">
    <property type="taxonomic scope" value="Eukaryota"/>
</dbReference>
<accession>A0A0D3GZP7</accession>
<dbReference type="Proteomes" id="UP000026960">
    <property type="component" value="Chromosome 8"/>
</dbReference>
<evidence type="ECO:0000256" key="3">
    <source>
        <dbReference type="ARBA" id="ARBA00016937"/>
    </source>
</evidence>
<dbReference type="SUPFAM" id="SSF53098">
    <property type="entry name" value="Ribonuclease H-like"/>
    <property type="match status" value="1"/>
</dbReference>
<dbReference type="InterPro" id="IPR012337">
    <property type="entry name" value="RNaseH-like_sf"/>
</dbReference>
<evidence type="ECO:0000256" key="5">
    <source>
        <dbReference type="ARBA" id="ARBA00022722"/>
    </source>
</evidence>